<dbReference type="AlphaFoldDB" id="A0A443J1W4"/>
<evidence type="ECO:0000313" key="3">
    <source>
        <dbReference type="Proteomes" id="UP000273811"/>
    </source>
</evidence>
<protein>
    <submittedName>
        <fullName evidence="2">DUF2929 family protein</fullName>
    </submittedName>
</protein>
<evidence type="ECO:0000256" key="1">
    <source>
        <dbReference type="SAM" id="Phobius"/>
    </source>
</evidence>
<comment type="caution">
    <text evidence="2">The sequence shown here is derived from an EMBL/GenBank/DDBJ whole genome shotgun (WGS) entry which is preliminary data.</text>
</comment>
<feature type="transmembrane region" description="Helical" evidence="1">
    <location>
        <begin position="32"/>
        <end position="54"/>
    </location>
</feature>
<keyword evidence="1" id="KW-1133">Transmembrane helix</keyword>
<dbReference type="InterPro" id="IPR021324">
    <property type="entry name" value="DUF2929"/>
</dbReference>
<organism evidence="2 3">
    <name type="scientific">Siminovitchia fortis</name>
    <dbReference type="NCBI Taxonomy" id="254758"/>
    <lineage>
        <taxon>Bacteria</taxon>
        <taxon>Bacillati</taxon>
        <taxon>Bacillota</taxon>
        <taxon>Bacilli</taxon>
        <taxon>Bacillales</taxon>
        <taxon>Bacillaceae</taxon>
        <taxon>Siminovitchia</taxon>
    </lineage>
</organism>
<accession>A0A443J1W4</accession>
<proteinExistence type="predicted"/>
<reference evidence="2" key="1">
    <citation type="submission" date="2018-12" db="EMBL/GenBank/DDBJ databases">
        <authorList>
            <person name="Sun L."/>
            <person name="Chen Z."/>
        </authorList>
    </citation>
    <scope>NUCLEOTIDE SEQUENCE [LARGE SCALE GENOMIC DNA]</scope>
    <source>
        <strain evidence="2">DSM 16012</strain>
    </source>
</reference>
<name>A0A443J1W4_9BACI</name>
<keyword evidence="1" id="KW-0812">Transmembrane</keyword>
<evidence type="ECO:0000313" key="2">
    <source>
        <dbReference type="EMBL" id="RWR14528.1"/>
    </source>
</evidence>
<dbReference type="Proteomes" id="UP000273811">
    <property type="component" value="Unassembled WGS sequence"/>
</dbReference>
<keyword evidence="1" id="KW-0472">Membrane</keyword>
<dbReference type="OrthoDB" id="2440739at2"/>
<dbReference type="RefSeq" id="WP_120069048.1">
    <property type="nucleotide sequence ID" value="NZ_CP126113.1"/>
</dbReference>
<gene>
    <name evidence="2" type="ORF">D4N35_001745</name>
</gene>
<keyword evidence="3" id="KW-1185">Reference proteome</keyword>
<sequence>MRYLVTIFWTLLLVNMLMYVAGSMIGSSYDFGTATTLGVIAVILIFIVSALIPAQPTEEQ</sequence>
<dbReference type="Pfam" id="PF11151">
    <property type="entry name" value="DUF2929"/>
    <property type="match status" value="1"/>
</dbReference>
<dbReference type="EMBL" id="QYTU02000002">
    <property type="protein sequence ID" value="RWR14528.1"/>
    <property type="molecule type" value="Genomic_DNA"/>
</dbReference>